<protein>
    <submittedName>
        <fullName evidence="1">Uncharacterized protein</fullName>
    </submittedName>
</protein>
<name>A0AAE0VTS5_9BIVA</name>
<reference evidence="1" key="3">
    <citation type="submission" date="2023-05" db="EMBL/GenBank/DDBJ databases">
        <authorList>
            <person name="Smith C.H."/>
        </authorList>
    </citation>
    <scope>NUCLEOTIDE SEQUENCE</scope>
    <source>
        <strain evidence="1">CHS0354</strain>
        <tissue evidence="1">Mantle</tissue>
    </source>
</reference>
<dbReference type="AlphaFoldDB" id="A0AAE0VTS5"/>
<accession>A0AAE0VTS5</accession>
<comment type="caution">
    <text evidence="1">The sequence shown here is derived from an EMBL/GenBank/DDBJ whole genome shotgun (WGS) entry which is preliminary data.</text>
</comment>
<proteinExistence type="predicted"/>
<evidence type="ECO:0000313" key="2">
    <source>
        <dbReference type="Proteomes" id="UP001195483"/>
    </source>
</evidence>
<keyword evidence="2" id="KW-1185">Reference proteome</keyword>
<dbReference type="EMBL" id="JAEAOA010001188">
    <property type="protein sequence ID" value="KAK3588735.1"/>
    <property type="molecule type" value="Genomic_DNA"/>
</dbReference>
<organism evidence="1 2">
    <name type="scientific">Potamilus streckersoni</name>
    <dbReference type="NCBI Taxonomy" id="2493646"/>
    <lineage>
        <taxon>Eukaryota</taxon>
        <taxon>Metazoa</taxon>
        <taxon>Spiralia</taxon>
        <taxon>Lophotrochozoa</taxon>
        <taxon>Mollusca</taxon>
        <taxon>Bivalvia</taxon>
        <taxon>Autobranchia</taxon>
        <taxon>Heteroconchia</taxon>
        <taxon>Palaeoheterodonta</taxon>
        <taxon>Unionida</taxon>
        <taxon>Unionoidea</taxon>
        <taxon>Unionidae</taxon>
        <taxon>Ambleminae</taxon>
        <taxon>Lampsilini</taxon>
        <taxon>Potamilus</taxon>
    </lineage>
</organism>
<feature type="non-terminal residue" evidence="1">
    <location>
        <position position="162"/>
    </location>
</feature>
<gene>
    <name evidence="1" type="ORF">CHS0354_019201</name>
</gene>
<reference evidence="1" key="1">
    <citation type="journal article" date="2021" name="Genome Biol. Evol.">
        <title>A High-Quality Reference Genome for a Parasitic Bivalve with Doubly Uniparental Inheritance (Bivalvia: Unionida).</title>
        <authorList>
            <person name="Smith C.H."/>
        </authorList>
    </citation>
    <scope>NUCLEOTIDE SEQUENCE</scope>
    <source>
        <strain evidence="1">CHS0354</strain>
    </source>
</reference>
<dbReference type="Proteomes" id="UP001195483">
    <property type="component" value="Unassembled WGS sequence"/>
</dbReference>
<evidence type="ECO:0000313" key="1">
    <source>
        <dbReference type="EMBL" id="KAK3588735.1"/>
    </source>
</evidence>
<reference evidence="1" key="2">
    <citation type="journal article" date="2021" name="Genome Biol. Evol.">
        <title>Developing a high-quality reference genome for a parasitic bivalve with doubly uniparental inheritance (Bivalvia: Unionida).</title>
        <authorList>
            <person name="Smith C.H."/>
        </authorList>
    </citation>
    <scope>NUCLEOTIDE SEQUENCE</scope>
    <source>
        <strain evidence="1">CHS0354</strain>
        <tissue evidence="1">Mantle</tissue>
    </source>
</reference>
<sequence length="162" mass="18494">MTHVGRIFFIFPNKRLQRFVTIAAQSEVLYDYHTIRGSLRLPHNQRFSTITTQSEVLYDYHTIRGSLRLPHIQRFSTITAHSEAVNDCLIFGGLELPVSESKVDLKRTPTIQPLVIYCKEDLQRTLTVSPLVAGIKGDLQWNTESPIAKQLNCCNNAAWPKK</sequence>